<dbReference type="PANTHER" id="PTHR37955">
    <property type="entry name" value="TELLURITE RESISTANCE PROTEIN TEHA"/>
    <property type="match status" value="1"/>
</dbReference>
<accession>A0A916QYZ0</accession>
<feature type="transmembrane region" description="Helical" evidence="5">
    <location>
        <begin position="63"/>
        <end position="82"/>
    </location>
</feature>
<dbReference type="InterPro" id="IPR052951">
    <property type="entry name" value="Tellurite_res_ion_channel"/>
</dbReference>
<dbReference type="GO" id="GO:0005886">
    <property type="term" value="C:plasma membrane"/>
    <property type="evidence" value="ECO:0007669"/>
    <property type="project" value="TreeGrafter"/>
</dbReference>
<keyword evidence="3 5" id="KW-1133">Transmembrane helix</keyword>
<dbReference type="Gene3D" id="1.50.10.150">
    <property type="entry name" value="Voltage-dependent anion channel"/>
    <property type="match status" value="1"/>
</dbReference>
<feature type="transmembrane region" description="Helical" evidence="5">
    <location>
        <begin position="121"/>
        <end position="137"/>
    </location>
</feature>
<sequence length="299" mass="32180">MFGLSLAWREAARVWDVPQGIGVWLGIGATLILLVTLSSYVAKLCIRPGVLWDDLMIDPARGSVSAGSMCAMAMAAFLLPYTSLGAFLVWWMALGLHLVYFISVVLILLRHHSTLSQVTPVFLLPTVGVLVATLAGPELGHVAFSRTILLLSVPLWAVILGLSIWNGSRASVPEHHRSSYAVFLVPPALVALGVHELQDAPWFGVFWIATNITGLALVPLIPWMARGGWSPDWGNFCFPLAAFSAVQILAVESGHGLFAQVLAIISFGAGSLLIPYILIRTYQNWFAGKLAEATKAAVA</sequence>
<reference evidence="6" key="2">
    <citation type="submission" date="2020-09" db="EMBL/GenBank/DDBJ databases">
        <authorList>
            <person name="Sun Q."/>
            <person name="Zhou Y."/>
        </authorList>
    </citation>
    <scope>NUCLEOTIDE SEQUENCE</scope>
    <source>
        <strain evidence="6">CGMCC 1.15880</strain>
    </source>
</reference>
<evidence type="ECO:0000256" key="5">
    <source>
        <dbReference type="SAM" id="Phobius"/>
    </source>
</evidence>
<keyword evidence="2 5" id="KW-0812">Transmembrane</keyword>
<comment type="subcellular location">
    <subcellularLocation>
        <location evidence="1">Membrane</location>
        <topology evidence="1">Multi-pass membrane protein</topology>
    </subcellularLocation>
</comment>
<dbReference type="Proteomes" id="UP000628017">
    <property type="component" value="Unassembled WGS sequence"/>
</dbReference>
<evidence type="ECO:0000256" key="4">
    <source>
        <dbReference type="ARBA" id="ARBA00023136"/>
    </source>
</evidence>
<feature type="transmembrane region" description="Helical" evidence="5">
    <location>
        <begin position="143"/>
        <end position="165"/>
    </location>
</feature>
<organism evidence="6 7">
    <name type="scientific">Neptunicoccus cionae</name>
    <dbReference type="NCBI Taxonomy" id="2035344"/>
    <lineage>
        <taxon>Bacteria</taxon>
        <taxon>Pseudomonadati</taxon>
        <taxon>Pseudomonadota</taxon>
        <taxon>Alphaproteobacteria</taxon>
        <taxon>Rhodobacterales</taxon>
        <taxon>Paracoccaceae</taxon>
        <taxon>Neptunicoccus</taxon>
    </lineage>
</organism>
<dbReference type="AlphaFoldDB" id="A0A916QYZ0"/>
<reference evidence="6" key="1">
    <citation type="journal article" date="2014" name="Int. J. Syst. Evol. Microbiol.">
        <title>Complete genome sequence of Corynebacterium casei LMG S-19264T (=DSM 44701T), isolated from a smear-ripened cheese.</title>
        <authorList>
            <consortium name="US DOE Joint Genome Institute (JGI-PGF)"/>
            <person name="Walter F."/>
            <person name="Albersmeier A."/>
            <person name="Kalinowski J."/>
            <person name="Ruckert C."/>
        </authorList>
    </citation>
    <scope>NUCLEOTIDE SEQUENCE</scope>
    <source>
        <strain evidence="6">CGMCC 1.15880</strain>
    </source>
</reference>
<keyword evidence="4 5" id="KW-0472">Membrane</keyword>
<dbReference type="EMBL" id="BMKA01000003">
    <property type="protein sequence ID" value="GGA20668.1"/>
    <property type="molecule type" value="Genomic_DNA"/>
</dbReference>
<evidence type="ECO:0000313" key="6">
    <source>
        <dbReference type="EMBL" id="GGA20668.1"/>
    </source>
</evidence>
<feature type="transmembrane region" description="Helical" evidence="5">
    <location>
        <begin position="200"/>
        <end position="221"/>
    </location>
</feature>
<dbReference type="PANTHER" id="PTHR37955:SF1">
    <property type="entry name" value="DEP DOMAIN-CONTAINING PROTEIN"/>
    <property type="match status" value="1"/>
</dbReference>
<evidence type="ECO:0008006" key="8">
    <source>
        <dbReference type="Google" id="ProtNLM"/>
    </source>
</evidence>
<evidence type="ECO:0000313" key="7">
    <source>
        <dbReference type="Proteomes" id="UP000628017"/>
    </source>
</evidence>
<keyword evidence="7" id="KW-1185">Reference proteome</keyword>
<feature type="transmembrane region" description="Helical" evidence="5">
    <location>
        <begin position="257"/>
        <end position="279"/>
    </location>
</feature>
<gene>
    <name evidence="6" type="ORF">GCM10011498_21680</name>
</gene>
<comment type="caution">
    <text evidence="6">The sequence shown here is derived from an EMBL/GenBank/DDBJ whole genome shotgun (WGS) entry which is preliminary data.</text>
</comment>
<evidence type="ECO:0000256" key="3">
    <source>
        <dbReference type="ARBA" id="ARBA00022989"/>
    </source>
</evidence>
<proteinExistence type="predicted"/>
<dbReference type="InterPro" id="IPR004695">
    <property type="entry name" value="SLAC1/Mae1/Ssu1/TehA"/>
</dbReference>
<feature type="transmembrane region" description="Helical" evidence="5">
    <location>
        <begin position="88"/>
        <end position="109"/>
    </location>
</feature>
<dbReference type="CDD" id="cd09322">
    <property type="entry name" value="TDT_TehA_like"/>
    <property type="match status" value="1"/>
</dbReference>
<evidence type="ECO:0000256" key="2">
    <source>
        <dbReference type="ARBA" id="ARBA00022692"/>
    </source>
</evidence>
<dbReference type="InterPro" id="IPR038665">
    <property type="entry name" value="Voltage-dep_anion_channel_sf"/>
</dbReference>
<dbReference type="Pfam" id="PF03595">
    <property type="entry name" value="SLAC1"/>
    <property type="match status" value="1"/>
</dbReference>
<name>A0A916QYZ0_9RHOB</name>
<dbReference type="GO" id="GO:0046583">
    <property type="term" value="F:monoatomic cation efflux transmembrane transporter activity"/>
    <property type="evidence" value="ECO:0007669"/>
    <property type="project" value="TreeGrafter"/>
</dbReference>
<evidence type="ECO:0000256" key="1">
    <source>
        <dbReference type="ARBA" id="ARBA00004141"/>
    </source>
</evidence>
<feature type="transmembrane region" description="Helical" evidence="5">
    <location>
        <begin position="20"/>
        <end position="42"/>
    </location>
</feature>
<protein>
    <recommendedName>
        <fullName evidence="8">C4-dicarboxylate ABC transporter</fullName>
    </recommendedName>
</protein>